<feature type="transmembrane region" description="Helical" evidence="11">
    <location>
        <begin position="401"/>
        <end position="423"/>
    </location>
</feature>
<dbReference type="PATRIC" id="fig|993692.3.peg.647"/>
<feature type="transmembrane region" description="Helical" evidence="11">
    <location>
        <begin position="345"/>
        <end position="367"/>
    </location>
</feature>
<keyword evidence="6 11" id="KW-0769">Symport</keyword>
<sequence length="677" mass="75537">MEKRMSSLSTLGMLITLGIVYGDIGTSPLYVMNSIINNAGTMADAKPEYILGSVSLIFWTLMLITTVKYVLIAMKADNNSEGGIFALYALVRTRGKWLIIPALIGGSALLADGTLTPAVTVTSAIEGIKGQQFGNIIFSNKQSVVLIIVSIILLSVFIIQKFGTEKIGRSFGPIMLVWFGFIGVTGLLNLTNNLSVLKALSPVYAVKVLFSPDNKVGIFILGSVFLATTGAEALYADMGQVGKHNIYATWPFVYTMLMLNYFGQASWVISNYQNKQFNQISGINPFYEMLPGDFKIFAIIIATMAAIIASQALITGSYTLVQEAIGLKILPRLKVKFPGKVQSQLYIESVNWMLCAITVSIVWGFGTSEHMEAAYGLAITMTMLMTTILLHQFLIMKKHPIVANIFLVIFFALESLFLLSSLVKFIHGGYVTVIITLAILAIMVIWYFGNKRRDAYLAESENVSLLDFIPQLEKLSTDENIPTYATNLVYMIKMGPNYSIKRSSVYSILDQDPKRAKVYWFITVNQTSAPYECNYTIDMMNTRNVVNVHLNLGFKKSQHVNIYIRQIINSLLDQNIIDDQTPTYSIVPKRRVGSFKFVIQNQQFQDLGAQEYMGNLDRFLIGGRLLLQNITLPPALWYGLEFSDVVEEKVPLFLGNHTDQYLAEGSVKNTREPNKKH</sequence>
<evidence type="ECO:0000259" key="13">
    <source>
        <dbReference type="Pfam" id="PF22776"/>
    </source>
</evidence>
<evidence type="ECO:0000313" key="15">
    <source>
        <dbReference type="Proteomes" id="UP000051006"/>
    </source>
</evidence>
<comment type="function">
    <text evidence="11">Transport of potassium into the cell. Likely operates as a K(+):H(+) symporter.</text>
</comment>
<organism evidence="14 15">
    <name type="scientific">Companilactobacillus kimchiensis</name>
    <dbReference type="NCBI Taxonomy" id="993692"/>
    <lineage>
        <taxon>Bacteria</taxon>
        <taxon>Bacillati</taxon>
        <taxon>Bacillota</taxon>
        <taxon>Bacilli</taxon>
        <taxon>Lactobacillales</taxon>
        <taxon>Lactobacillaceae</taxon>
        <taxon>Companilactobacillus</taxon>
    </lineage>
</organism>
<gene>
    <name evidence="11" type="primary">kup</name>
    <name evidence="14" type="ORF">IV57_GL000640</name>
</gene>
<dbReference type="AlphaFoldDB" id="A0A0R2LAN7"/>
<dbReference type="GO" id="GO:0015079">
    <property type="term" value="F:potassium ion transmembrane transporter activity"/>
    <property type="evidence" value="ECO:0007669"/>
    <property type="project" value="UniProtKB-UniRule"/>
</dbReference>
<dbReference type="InterPro" id="IPR053951">
    <property type="entry name" value="K_trans_N"/>
</dbReference>
<keyword evidence="3 11" id="KW-1003">Cell membrane</keyword>
<dbReference type="InterPro" id="IPR023051">
    <property type="entry name" value="Kup"/>
</dbReference>
<evidence type="ECO:0000313" key="14">
    <source>
        <dbReference type="EMBL" id="KRN98937.1"/>
    </source>
</evidence>
<evidence type="ECO:0000256" key="5">
    <source>
        <dbReference type="ARBA" id="ARBA00022692"/>
    </source>
</evidence>
<dbReference type="OrthoDB" id="9805577at2"/>
<dbReference type="PANTHER" id="PTHR30540">
    <property type="entry name" value="OSMOTIC STRESS POTASSIUM TRANSPORTER"/>
    <property type="match status" value="1"/>
</dbReference>
<dbReference type="Proteomes" id="UP000051006">
    <property type="component" value="Unassembled WGS sequence"/>
</dbReference>
<dbReference type="RefSeq" id="WP_057880989.1">
    <property type="nucleotide sequence ID" value="NZ_JQCF01000014.1"/>
</dbReference>
<keyword evidence="15" id="KW-1185">Reference proteome</keyword>
<dbReference type="InterPro" id="IPR003855">
    <property type="entry name" value="K+_transporter"/>
</dbReference>
<name>A0A0R2LAN7_9LACO</name>
<feature type="domain" description="K+ potassium transporter C-terminal" evidence="13">
    <location>
        <begin position="488"/>
        <end position="647"/>
    </location>
</feature>
<comment type="catalytic activity">
    <reaction evidence="11">
        <text>K(+)(in) + H(+)(in) = K(+)(out) + H(+)(out)</text>
        <dbReference type="Rhea" id="RHEA:28490"/>
        <dbReference type="ChEBI" id="CHEBI:15378"/>
        <dbReference type="ChEBI" id="CHEBI:29103"/>
    </reaction>
</comment>
<dbReference type="GO" id="GO:0015293">
    <property type="term" value="F:symporter activity"/>
    <property type="evidence" value="ECO:0007669"/>
    <property type="project" value="UniProtKB-UniRule"/>
</dbReference>
<evidence type="ECO:0000256" key="7">
    <source>
        <dbReference type="ARBA" id="ARBA00022958"/>
    </source>
</evidence>
<protein>
    <recommendedName>
        <fullName evidence="11">Probable potassium transport system protein Kup</fullName>
    </recommendedName>
</protein>
<dbReference type="InterPro" id="IPR053952">
    <property type="entry name" value="K_trans_C"/>
</dbReference>
<keyword evidence="9 11" id="KW-0406">Ion transport</keyword>
<feature type="transmembrane region" description="Helical" evidence="11">
    <location>
        <begin position="247"/>
        <end position="269"/>
    </location>
</feature>
<accession>A0A0R2LAN7</accession>
<feature type="transmembrane region" description="Helical" evidence="11">
    <location>
        <begin position="373"/>
        <end position="394"/>
    </location>
</feature>
<feature type="transmembrane region" description="Helical" evidence="11">
    <location>
        <begin position="142"/>
        <end position="159"/>
    </location>
</feature>
<dbReference type="EMBL" id="JQCF01000014">
    <property type="protein sequence ID" value="KRN98937.1"/>
    <property type="molecule type" value="Genomic_DNA"/>
</dbReference>
<dbReference type="Pfam" id="PF02705">
    <property type="entry name" value="K_trans"/>
    <property type="match status" value="1"/>
</dbReference>
<evidence type="ECO:0000259" key="12">
    <source>
        <dbReference type="Pfam" id="PF02705"/>
    </source>
</evidence>
<feature type="transmembrane region" description="Helical" evidence="11">
    <location>
        <begin position="171"/>
        <end position="190"/>
    </location>
</feature>
<proteinExistence type="inferred from homology"/>
<feature type="domain" description="K+ potassium transporter integral membrane" evidence="12">
    <location>
        <begin position="13"/>
        <end position="465"/>
    </location>
</feature>
<keyword evidence="4 11" id="KW-0633">Potassium transport</keyword>
<dbReference type="HAMAP" id="MF_01522">
    <property type="entry name" value="Kup"/>
    <property type="match status" value="1"/>
</dbReference>
<dbReference type="GO" id="GO:0005886">
    <property type="term" value="C:plasma membrane"/>
    <property type="evidence" value="ECO:0007669"/>
    <property type="project" value="UniProtKB-SubCell"/>
</dbReference>
<evidence type="ECO:0000256" key="9">
    <source>
        <dbReference type="ARBA" id="ARBA00023065"/>
    </source>
</evidence>
<keyword evidence="2 11" id="KW-0813">Transport</keyword>
<evidence type="ECO:0000256" key="11">
    <source>
        <dbReference type="HAMAP-Rule" id="MF_01522"/>
    </source>
</evidence>
<dbReference type="PANTHER" id="PTHR30540:SF83">
    <property type="entry name" value="K+ POTASSIUM TRANSPORTER"/>
    <property type="match status" value="1"/>
</dbReference>
<evidence type="ECO:0000256" key="8">
    <source>
        <dbReference type="ARBA" id="ARBA00022989"/>
    </source>
</evidence>
<keyword evidence="5 11" id="KW-0812">Transmembrane</keyword>
<feature type="transmembrane region" description="Helical" evidence="11">
    <location>
        <begin position="49"/>
        <end position="71"/>
    </location>
</feature>
<evidence type="ECO:0000256" key="1">
    <source>
        <dbReference type="ARBA" id="ARBA00004141"/>
    </source>
</evidence>
<evidence type="ECO:0000256" key="3">
    <source>
        <dbReference type="ARBA" id="ARBA00022475"/>
    </source>
</evidence>
<feature type="transmembrane region" description="Helical" evidence="11">
    <location>
        <begin position="216"/>
        <end position="235"/>
    </location>
</feature>
<evidence type="ECO:0000256" key="2">
    <source>
        <dbReference type="ARBA" id="ARBA00022448"/>
    </source>
</evidence>
<keyword evidence="7 11" id="KW-0630">Potassium</keyword>
<keyword evidence="10 11" id="KW-0472">Membrane</keyword>
<comment type="caution">
    <text evidence="11">Lacks conserved residue(s) required for the propagation of feature annotation.</text>
</comment>
<keyword evidence="8 11" id="KW-1133">Transmembrane helix</keyword>
<dbReference type="Pfam" id="PF22776">
    <property type="entry name" value="K_trans_C"/>
    <property type="match status" value="1"/>
</dbReference>
<comment type="subcellular location">
    <subcellularLocation>
        <location evidence="11">Cell membrane</location>
        <topology evidence="11">Multi-pass membrane protein</topology>
    </subcellularLocation>
    <subcellularLocation>
        <location evidence="1">Membrane</location>
        <topology evidence="1">Multi-pass membrane protein</topology>
    </subcellularLocation>
</comment>
<comment type="caution">
    <text evidence="14">The sequence shown here is derived from an EMBL/GenBank/DDBJ whole genome shotgun (WGS) entry which is preliminary data.</text>
</comment>
<evidence type="ECO:0000256" key="4">
    <source>
        <dbReference type="ARBA" id="ARBA00022538"/>
    </source>
</evidence>
<evidence type="ECO:0000256" key="10">
    <source>
        <dbReference type="ARBA" id="ARBA00023136"/>
    </source>
</evidence>
<comment type="similarity">
    <text evidence="11">Belongs to the HAK/KUP transporter (TC 2.A.72) family.</text>
</comment>
<reference evidence="14 15" key="1">
    <citation type="journal article" date="2015" name="Genome Announc.">
        <title>Expanding the biotechnology potential of lactobacilli through comparative genomics of 213 strains and associated genera.</title>
        <authorList>
            <person name="Sun Z."/>
            <person name="Harris H.M."/>
            <person name="McCann A."/>
            <person name="Guo C."/>
            <person name="Argimon S."/>
            <person name="Zhang W."/>
            <person name="Yang X."/>
            <person name="Jeffery I.B."/>
            <person name="Cooney J.C."/>
            <person name="Kagawa T.F."/>
            <person name="Liu W."/>
            <person name="Song Y."/>
            <person name="Salvetti E."/>
            <person name="Wrobel A."/>
            <person name="Rasinkangas P."/>
            <person name="Parkhill J."/>
            <person name="Rea M.C."/>
            <person name="O'Sullivan O."/>
            <person name="Ritari J."/>
            <person name="Douillard F.P."/>
            <person name="Paul Ross R."/>
            <person name="Yang R."/>
            <person name="Briner A.E."/>
            <person name="Felis G.E."/>
            <person name="de Vos W.M."/>
            <person name="Barrangou R."/>
            <person name="Klaenhammer T.R."/>
            <person name="Caufield P.W."/>
            <person name="Cui Y."/>
            <person name="Zhang H."/>
            <person name="O'Toole P.W."/>
        </authorList>
    </citation>
    <scope>NUCLEOTIDE SEQUENCE [LARGE SCALE GENOMIC DNA]</scope>
    <source>
        <strain evidence="14 15">DSM 24716</strain>
    </source>
</reference>
<feature type="transmembrane region" description="Helical" evidence="11">
    <location>
        <begin position="429"/>
        <end position="448"/>
    </location>
</feature>
<evidence type="ECO:0000256" key="6">
    <source>
        <dbReference type="ARBA" id="ARBA00022847"/>
    </source>
</evidence>
<feature type="transmembrane region" description="Helical" evidence="11">
    <location>
        <begin position="296"/>
        <end position="325"/>
    </location>
</feature>